<proteinExistence type="predicted"/>
<dbReference type="InterPro" id="IPR020846">
    <property type="entry name" value="MFS_dom"/>
</dbReference>
<dbReference type="PROSITE" id="PS50850">
    <property type="entry name" value="MFS"/>
    <property type="match status" value="1"/>
</dbReference>
<evidence type="ECO:0000256" key="5">
    <source>
        <dbReference type="SAM" id="Phobius"/>
    </source>
</evidence>
<sequence length="540" mass="60238">MVDNLDKYIDNYSKEWRQALALLLMAGTPGIFNAIQISSYVFLVDKPSYWCDIPVLRIAGWNDQMILNVSTPYKHELPKKIEECSYYNRNYSVFAKNGYNWSMQNLDKADLVPCQYYDYSNRGSVVAEWNLVCDNIALKSSIQAAMAFGKFVGGFFFGSISDTYGRKFAFNLAAFLYMFSGPIAALVDSYVLFLIARFFIGVAGSGIYESSYTILTELTSGKTRTLLCLLMNISYPIGYVFLSIIAYYVRPWRTLLLVLSLPMFGLLIQCWFLPESPKWLLSQGRKLQAWATMTKLVPSAVYANINHDNQEADEIEMPKKRVGKFVEFFSTFSSLFSTYDLSAKTLICFSCGFVCGLSYYVIALNGDNITADRYIYIASNGIVEGLAYLSTIPLLLYTGRKKAVSGLFLTSGILQLALLAIPQEKSNLLLFVALLGKFCVSAVFSVSLLYISELYPTSIRNTGLGVSLTISQIGSIIAPYIVELLGAKAWYIPSTVCGILGIFVSSLVLMLPETKGTVLPDTIVDIKKTNFVKVTNCCQF</sequence>
<feature type="transmembrane region" description="Helical" evidence="5">
    <location>
        <begin position="341"/>
        <end position="362"/>
    </location>
</feature>
<evidence type="ECO:0000256" key="1">
    <source>
        <dbReference type="ARBA" id="ARBA00004141"/>
    </source>
</evidence>
<dbReference type="SUPFAM" id="SSF103473">
    <property type="entry name" value="MFS general substrate transporter"/>
    <property type="match status" value="1"/>
</dbReference>
<dbReference type="EMBL" id="GGMS01014183">
    <property type="protein sequence ID" value="MBY83386.1"/>
    <property type="molecule type" value="Transcribed_RNA"/>
</dbReference>
<evidence type="ECO:0000259" key="6">
    <source>
        <dbReference type="PROSITE" id="PS50850"/>
    </source>
</evidence>
<protein>
    <submittedName>
        <fullName evidence="7">Organic cation transporter protein</fullName>
    </submittedName>
</protein>
<reference evidence="7" key="1">
    <citation type="submission" date="2018-04" db="EMBL/GenBank/DDBJ databases">
        <title>Transcriptome assembly of Sipha flava.</title>
        <authorList>
            <person name="Scully E.D."/>
            <person name="Geib S.M."/>
            <person name="Palmer N.A."/>
            <person name="Koch K."/>
            <person name="Bradshaw J."/>
            <person name="Heng-Moss T."/>
            <person name="Sarath G."/>
        </authorList>
    </citation>
    <scope>NUCLEOTIDE SEQUENCE</scope>
</reference>
<feature type="transmembrane region" description="Helical" evidence="5">
    <location>
        <begin position="428"/>
        <end position="451"/>
    </location>
</feature>
<keyword evidence="2 5" id="KW-0812">Transmembrane</keyword>
<dbReference type="GO" id="GO:0016020">
    <property type="term" value="C:membrane"/>
    <property type="evidence" value="ECO:0007669"/>
    <property type="project" value="UniProtKB-SubCell"/>
</dbReference>
<feature type="transmembrane region" description="Helical" evidence="5">
    <location>
        <begin position="227"/>
        <end position="249"/>
    </location>
</feature>
<evidence type="ECO:0000313" key="7">
    <source>
        <dbReference type="EMBL" id="MBY83386.1"/>
    </source>
</evidence>
<dbReference type="PANTHER" id="PTHR24064">
    <property type="entry name" value="SOLUTE CARRIER FAMILY 22 MEMBER"/>
    <property type="match status" value="1"/>
</dbReference>
<feature type="transmembrane region" description="Helical" evidence="5">
    <location>
        <begin position="20"/>
        <end position="43"/>
    </location>
</feature>
<evidence type="ECO:0000256" key="3">
    <source>
        <dbReference type="ARBA" id="ARBA00022989"/>
    </source>
</evidence>
<feature type="transmembrane region" description="Helical" evidence="5">
    <location>
        <begin position="374"/>
        <end position="396"/>
    </location>
</feature>
<organism evidence="7">
    <name type="scientific">Sipha flava</name>
    <name type="common">yellow sugarcane aphid</name>
    <dbReference type="NCBI Taxonomy" id="143950"/>
    <lineage>
        <taxon>Eukaryota</taxon>
        <taxon>Metazoa</taxon>
        <taxon>Ecdysozoa</taxon>
        <taxon>Arthropoda</taxon>
        <taxon>Hexapoda</taxon>
        <taxon>Insecta</taxon>
        <taxon>Pterygota</taxon>
        <taxon>Neoptera</taxon>
        <taxon>Paraneoptera</taxon>
        <taxon>Hemiptera</taxon>
        <taxon>Sternorrhyncha</taxon>
        <taxon>Aphidomorpha</taxon>
        <taxon>Aphidoidea</taxon>
        <taxon>Aphididae</taxon>
        <taxon>Sipha</taxon>
    </lineage>
</organism>
<name>A0A2S2R067_9HEMI</name>
<accession>A0A2S2R067</accession>
<dbReference type="InterPro" id="IPR036259">
    <property type="entry name" value="MFS_trans_sf"/>
</dbReference>
<gene>
    <name evidence="7" type="primary">Orct_7</name>
    <name evidence="7" type="ORF">g.167870</name>
</gene>
<dbReference type="GO" id="GO:0022857">
    <property type="term" value="F:transmembrane transporter activity"/>
    <property type="evidence" value="ECO:0007669"/>
    <property type="project" value="InterPro"/>
</dbReference>
<dbReference type="InterPro" id="IPR005828">
    <property type="entry name" value="MFS_sugar_transport-like"/>
</dbReference>
<keyword evidence="3 5" id="KW-1133">Transmembrane helix</keyword>
<feature type="transmembrane region" description="Helical" evidence="5">
    <location>
        <begin position="488"/>
        <end position="511"/>
    </location>
</feature>
<keyword evidence="4 5" id="KW-0472">Membrane</keyword>
<feature type="transmembrane region" description="Helical" evidence="5">
    <location>
        <begin position="193"/>
        <end position="215"/>
    </location>
</feature>
<comment type="subcellular location">
    <subcellularLocation>
        <location evidence="1">Membrane</location>
        <topology evidence="1">Multi-pass membrane protein</topology>
    </subcellularLocation>
</comment>
<feature type="transmembrane region" description="Helical" evidence="5">
    <location>
        <begin position="403"/>
        <end position="422"/>
    </location>
</feature>
<dbReference type="Pfam" id="PF00083">
    <property type="entry name" value="Sugar_tr"/>
    <property type="match status" value="1"/>
</dbReference>
<dbReference type="Gene3D" id="1.20.1250.20">
    <property type="entry name" value="MFS general substrate transporter like domains"/>
    <property type="match status" value="1"/>
</dbReference>
<dbReference type="AlphaFoldDB" id="A0A2S2R067"/>
<evidence type="ECO:0000256" key="4">
    <source>
        <dbReference type="ARBA" id="ARBA00023136"/>
    </source>
</evidence>
<evidence type="ECO:0000256" key="2">
    <source>
        <dbReference type="ARBA" id="ARBA00022692"/>
    </source>
</evidence>
<feature type="domain" description="Major facilitator superfamily (MFS) profile" evidence="6">
    <location>
        <begin position="93"/>
        <end position="515"/>
    </location>
</feature>
<feature type="transmembrane region" description="Helical" evidence="5">
    <location>
        <begin position="255"/>
        <end position="273"/>
    </location>
</feature>
<dbReference type="OrthoDB" id="2544694at2759"/>
<feature type="transmembrane region" description="Helical" evidence="5">
    <location>
        <begin position="168"/>
        <end position="187"/>
    </location>
</feature>
<feature type="transmembrane region" description="Helical" evidence="5">
    <location>
        <begin position="463"/>
        <end position="482"/>
    </location>
</feature>